<gene>
    <name evidence="1" type="ORF">E5334_01835</name>
</gene>
<comment type="caution">
    <text evidence="1">The sequence shown here is derived from an EMBL/GenBank/DDBJ whole genome shotgun (WGS) entry which is preliminary data.</text>
</comment>
<accession>A0A4S2F4C9</accession>
<keyword evidence="2" id="KW-1185">Reference proteome</keyword>
<dbReference type="OrthoDB" id="3035030at2"/>
<evidence type="ECO:0000313" key="1">
    <source>
        <dbReference type="EMBL" id="TGY63267.1"/>
    </source>
</evidence>
<dbReference type="AlphaFoldDB" id="A0A4S2F4C9"/>
<dbReference type="EMBL" id="SRYE01000001">
    <property type="protein sequence ID" value="TGY63267.1"/>
    <property type="molecule type" value="Genomic_DNA"/>
</dbReference>
<dbReference type="Proteomes" id="UP000310263">
    <property type="component" value="Unassembled WGS sequence"/>
</dbReference>
<evidence type="ECO:0000313" key="2">
    <source>
        <dbReference type="Proteomes" id="UP000310263"/>
    </source>
</evidence>
<organism evidence="1 2">
    <name type="scientific">Muricaecibacterium torontonense</name>
    <dbReference type="NCBI Taxonomy" id="3032871"/>
    <lineage>
        <taxon>Bacteria</taxon>
        <taxon>Bacillati</taxon>
        <taxon>Actinomycetota</taxon>
        <taxon>Coriobacteriia</taxon>
        <taxon>Coriobacteriales</taxon>
        <taxon>Atopobiaceae</taxon>
        <taxon>Muricaecibacterium</taxon>
    </lineage>
</organism>
<dbReference type="RefSeq" id="WP_136011894.1">
    <property type="nucleotide sequence ID" value="NZ_SRYE01000001.1"/>
</dbReference>
<name>A0A4S2F4C9_9ACTN</name>
<proteinExistence type="predicted"/>
<protein>
    <submittedName>
        <fullName evidence="1">Uncharacterized protein</fullName>
    </submittedName>
</protein>
<sequence length="101" mass="11395">MNVTFDKRGCARSLKRWPDLASRIPQMLASQAENDFFKCKSAIKRPFQGHSLKECRVNSKDAGSVRVAFWVAGDAAQVVYITPTLVKRDFTQELERFLASG</sequence>
<reference evidence="1 2" key="1">
    <citation type="submission" date="2019-04" db="EMBL/GenBank/DDBJ databases">
        <title>Microbes associate with the intestines of laboratory mice.</title>
        <authorList>
            <person name="Navarre W."/>
            <person name="Wong E."/>
            <person name="Huang K."/>
            <person name="Tropini C."/>
            <person name="Ng K."/>
            <person name="Yu B."/>
        </authorList>
    </citation>
    <scope>NUCLEOTIDE SEQUENCE [LARGE SCALE GENOMIC DNA]</scope>
    <source>
        <strain evidence="1 2">NM07_P-09</strain>
    </source>
</reference>